<evidence type="ECO:0000313" key="4">
    <source>
        <dbReference type="EMBL" id="KKT70374.1"/>
    </source>
</evidence>
<evidence type="ECO:0000256" key="2">
    <source>
        <dbReference type="SAM" id="Phobius"/>
    </source>
</evidence>
<feature type="transmembrane region" description="Helical" evidence="2">
    <location>
        <begin position="12"/>
        <end position="31"/>
    </location>
</feature>
<dbReference type="EMBL" id="LCJB01000027">
    <property type="protein sequence ID" value="KKT70374.1"/>
    <property type="molecule type" value="Genomic_DNA"/>
</dbReference>
<comment type="caution">
    <text evidence="4">The sequence shown here is derived from an EMBL/GenBank/DDBJ whole genome shotgun (WGS) entry which is preliminary data.</text>
</comment>
<keyword evidence="2" id="KW-0812">Transmembrane</keyword>
<gene>
    <name evidence="4" type="ORF">UW63_C0027G0005</name>
</gene>
<evidence type="ECO:0000259" key="3">
    <source>
        <dbReference type="SMART" id="SM00854"/>
    </source>
</evidence>
<dbReference type="CDD" id="cd07381">
    <property type="entry name" value="MPP_CapA"/>
    <property type="match status" value="1"/>
</dbReference>
<dbReference type="SUPFAM" id="SSF56300">
    <property type="entry name" value="Metallo-dependent phosphatases"/>
    <property type="match status" value="1"/>
</dbReference>
<dbReference type="PANTHER" id="PTHR33393">
    <property type="entry name" value="POLYGLUTAMINE SYNTHESIS ACCESSORY PROTEIN RV0574C-RELATED"/>
    <property type="match status" value="1"/>
</dbReference>
<dbReference type="Pfam" id="PF01875">
    <property type="entry name" value="Memo"/>
    <property type="match status" value="1"/>
</dbReference>
<keyword evidence="2" id="KW-0472">Membrane</keyword>
<dbReference type="InterPro" id="IPR052169">
    <property type="entry name" value="CW_Biosynth-Accessory"/>
</dbReference>
<dbReference type="InterPro" id="IPR019079">
    <property type="entry name" value="Capsule_synth_CapA"/>
</dbReference>
<dbReference type="SMART" id="SM00854">
    <property type="entry name" value="PGA_cap"/>
    <property type="match status" value="1"/>
</dbReference>
<comment type="similarity">
    <text evidence="1">Belongs to the CapA family.</text>
</comment>
<dbReference type="Gene3D" id="3.60.21.10">
    <property type="match status" value="1"/>
</dbReference>
<reference evidence="4 5" key="1">
    <citation type="journal article" date="2015" name="Nature">
        <title>rRNA introns, odd ribosomes, and small enigmatic genomes across a large radiation of phyla.</title>
        <authorList>
            <person name="Brown C.T."/>
            <person name="Hug L.A."/>
            <person name="Thomas B.C."/>
            <person name="Sharon I."/>
            <person name="Castelle C.J."/>
            <person name="Singh A."/>
            <person name="Wilkins M.J."/>
            <person name="Williams K.H."/>
            <person name="Banfield J.F."/>
        </authorList>
    </citation>
    <scope>NUCLEOTIDE SEQUENCE [LARGE SCALE GENOMIC DNA]</scope>
</reference>
<name>A0A0G1MEK9_9BACT</name>
<dbReference type="NCBIfam" id="TIGR04336">
    <property type="entry name" value="AmmeMemoSam_B"/>
    <property type="match status" value="1"/>
</dbReference>
<organism evidence="4 5">
    <name type="scientific">Candidatus Uhrbacteria bacterium GW2011_GWF2_44_350</name>
    <dbReference type="NCBI Taxonomy" id="1619000"/>
    <lineage>
        <taxon>Bacteria</taxon>
        <taxon>Candidatus Uhriibacteriota</taxon>
    </lineage>
</organism>
<dbReference type="Pfam" id="PF09587">
    <property type="entry name" value="PGA_cap"/>
    <property type="match status" value="1"/>
</dbReference>
<feature type="domain" description="Capsule synthesis protein CapA" evidence="3">
    <location>
        <begin position="315"/>
        <end position="536"/>
    </location>
</feature>
<dbReference type="Proteomes" id="UP000034154">
    <property type="component" value="Unassembled WGS sequence"/>
</dbReference>
<evidence type="ECO:0000313" key="5">
    <source>
        <dbReference type="Proteomes" id="UP000034154"/>
    </source>
</evidence>
<protein>
    <recommendedName>
        <fullName evidence="3">Capsule synthesis protein CapA domain-containing protein</fullName>
    </recommendedName>
</protein>
<keyword evidence="2" id="KW-1133">Transmembrane helix</keyword>
<dbReference type="InterPro" id="IPR029052">
    <property type="entry name" value="Metallo-depent_PP-like"/>
</dbReference>
<dbReference type="PANTHER" id="PTHR33393:SF13">
    <property type="entry name" value="PGA BIOSYNTHESIS PROTEIN CAPA"/>
    <property type="match status" value="1"/>
</dbReference>
<sequence length="604" mass="66252">MKGCNFLERPKKSLLVILLAGLLFSVLVLLFCFLKNNQNLEYYIPASAEPNLISIAGVPDIKDIYVAAAGLVPIEGSGEVKAGLFPHHTLIANELSEYWQKLAAQINKPSIIVIIGPAHDNQGSVLVQSASWDFQTDFGVVKTDNKIINKLVGAGVVSDEPSSFTNEHSVGTHLPFIAKLFPDVSIVPIIAKSPAVESEARDLVSALQENLPDDALVIFSLDCSHGLGSKKAFVNDARTLSLIEAKNFSAISILDETFIDSPFTLQAYLLWVEAQGLEGELVWHEHIGRLIGTENDPGTSYLIFFAAKKEIFSLKISAVGDVMLSRAVGSKLYSVPVEQAFAGVYGEFLDSDLVFGNLESVLATSTLESTKEIRFQADPARIDVLGFLSFSHLSVINNHNGDYGQAAWEESVENLRAAGISPIGGYRNDGETVFLEINGKRMAFLAFDTTIYNLTPESLTEQISQAAAVSDITIVSFHWGAEYQHFPNTEQKELAHTAIEAGADIVIGHHPHVLQGIEKYQNGLIFYSLGNFIFDQFGEDENESLIVHLEFNEVRKSLELVPARIEGYFPRVATEEEREVTLGRLAGWSDFSLNEEIKSGSVTW</sequence>
<dbReference type="AlphaFoldDB" id="A0A0G1MEK9"/>
<proteinExistence type="inferred from homology"/>
<dbReference type="Gene3D" id="3.40.830.10">
    <property type="entry name" value="LigB-like"/>
    <property type="match status" value="1"/>
</dbReference>
<dbReference type="InterPro" id="IPR002737">
    <property type="entry name" value="MEMO1_fam"/>
</dbReference>
<evidence type="ECO:0000256" key="1">
    <source>
        <dbReference type="ARBA" id="ARBA00005662"/>
    </source>
</evidence>
<accession>A0A0G1MEK9</accession>